<gene>
    <name evidence="2" type="ORF">Dxin01_00727</name>
</gene>
<dbReference type="EMBL" id="BAABRN010000005">
    <property type="protein sequence ID" value="GAA5500996.1"/>
    <property type="molecule type" value="Genomic_DNA"/>
</dbReference>
<keyword evidence="1" id="KW-1133">Transmembrane helix</keyword>
<keyword evidence="1" id="KW-0812">Transmembrane</keyword>
<feature type="transmembrane region" description="Helical" evidence="1">
    <location>
        <begin position="121"/>
        <end position="141"/>
    </location>
</feature>
<organism evidence="2 3">
    <name type="scientific">Deinococcus xinjiangensis</name>
    <dbReference type="NCBI Taxonomy" id="457454"/>
    <lineage>
        <taxon>Bacteria</taxon>
        <taxon>Thermotogati</taxon>
        <taxon>Deinococcota</taxon>
        <taxon>Deinococci</taxon>
        <taxon>Deinococcales</taxon>
        <taxon>Deinococcaceae</taxon>
        <taxon>Deinococcus</taxon>
    </lineage>
</organism>
<comment type="caution">
    <text evidence="2">The sequence shown here is derived from an EMBL/GenBank/DDBJ whole genome shotgun (WGS) entry which is preliminary data.</text>
</comment>
<protein>
    <submittedName>
        <fullName evidence="2">Uncharacterized protein</fullName>
    </submittedName>
</protein>
<reference evidence="2 3" key="1">
    <citation type="submission" date="2024-02" db="EMBL/GenBank/DDBJ databases">
        <title>Deinococcus xinjiangensis NBRC 107630.</title>
        <authorList>
            <person name="Ichikawa N."/>
            <person name="Katano-Makiyama Y."/>
            <person name="Hidaka K."/>
        </authorList>
    </citation>
    <scope>NUCLEOTIDE SEQUENCE [LARGE SCALE GENOMIC DNA]</scope>
    <source>
        <strain evidence="2 3">NBRC 107630</strain>
    </source>
</reference>
<feature type="transmembrane region" description="Helical" evidence="1">
    <location>
        <begin position="92"/>
        <end position="109"/>
    </location>
</feature>
<dbReference type="Proteomes" id="UP001458946">
    <property type="component" value="Unassembled WGS sequence"/>
</dbReference>
<keyword evidence="3" id="KW-1185">Reference proteome</keyword>
<keyword evidence="1" id="KW-0472">Membrane</keyword>
<sequence>MNGDGLHPAWLNLAWLRAEWPAAVTAFAVTSGRLLLALALGFGLGAGLAALMRRSPRSEAALTPWLLGLLAVPWALILVTLNLIPTLGVRDGTAVTVAALAAAVQIFALGRRKLEEKREAYLQRALTYAFTAIVASELLARSDGLGGKIRFYALFTQYPQLLLYLALALLLWGLFTLAGRALKKGLGRTFLGRSA</sequence>
<evidence type="ECO:0000256" key="1">
    <source>
        <dbReference type="SAM" id="Phobius"/>
    </source>
</evidence>
<dbReference type="RefSeq" id="WP_353540971.1">
    <property type="nucleotide sequence ID" value="NZ_BAABRN010000005.1"/>
</dbReference>
<evidence type="ECO:0000313" key="2">
    <source>
        <dbReference type="EMBL" id="GAA5500996.1"/>
    </source>
</evidence>
<accession>A0ABP9V8H3</accession>
<proteinExistence type="predicted"/>
<name>A0ABP9V8H3_9DEIO</name>
<evidence type="ECO:0000313" key="3">
    <source>
        <dbReference type="Proteomes" id="UP001458946"/>
    </source>
</evidence>
<feature type="transmembrane region" description="Helical" evidence="1">
    <location>
        <begin position="64"/>
        <end position="86"/>
    </location>
</feature>
<feature type="transmembrane region" description="Helical" evidence="1">
    <location>
        <begin position="161"/>
        <end position="182"/>
    </location>
</feature>
<feature type="transmembrane region" description="Helical" evidence="1">
    <location>
        <begin position="20"/>
        <end position="52"/>
    </location>
</feature>